<protein>
    <submittedName>
        <fullName evidence="2">OB-fold domain-containing protein</fullName>
    </submittedName>
</protein>
<accession>A0ABT5VHJ5</accession>
<dbReference type="Proteomes" id="UP001148125">
    <property type="component" value="Unassembled WGS sequence"/>
</dbReference>
<keyword evidence="3" id="KW-1185">Reference proteome</keyword>
<gene>
    <name evidence="2" type="ORF">N7Z68_16290</name>
</gene>
<dbReference type="SUPFAM" id="SSF50249">
    <property type="entry name" value="Nucleic acid-binding proteins"/>
    <property type="match status" value="1"/>
</dbReference>
<name>A0ABT5VHJ5_9BACI</name>
<dbReference type="InterPro" id="IPR012340">
    <property type="entry name" value="NA-bd_OB-fold"/>
</dbReference>
<proteinExistence type="predicted"/>
<comment type="caution">
    <text evidence="2">The sequence shown here is derived from an EMBL/GenBank/DDBJ whole genome shotgun (WGS) entry which is preliminary data.</text>
</comment>
<dbReference type="InterPro" id="IPR002878">
    <property type="entry name" value="ChsH2_C"/>
</dbReference>
<organism evidence="2 3">
    <name type="scientific">Alkalihalobacterium chitinilyticum</name>
    <dbReference type="NCBI Taxonomy" id="2980103"/>
    <lineage>
        <taxon>Bacteria</taxon>
        <taxon>Bacillati</taxon>
        <taxon>Bacillota</taxon>
        <taxon>Bacilli</taxon>
        <taxon>Bacillales</taxon>
        <taxon>Bacillaceae</taxon>
        <taxon>Alkalihalobacterium</taxon>
    </lineage>
</organism>
<dbReference type="EMBL" id="JAOTPO010000012">
    <property type="protein sequence ID" value="MDE5414921.1"/>
    <property type="molecule type" value="Genomic_DNA"/>
</dbReference>
<dbReference type="Pfam" id="PF01796">
    <property type="entry name" value="OB_ChsH2_C"/>
    <property type="match status" value="1"/>
</dbReference>
<evidence type="ECO:0000313" key="2">
    <source>
        <dbReference type="EMBL" id="MDE5414921.1"/>
    </source>
</evidence>
<evidence type="ECO:0000259" key="1">
    <source>
        <dbReference type="Pfam" id="PF01796"/>
    </source>
</evidence>
<feature type="domain" description="ChsH2 C-terminal OB-fold" evidence="1">
    <location>
        <begin position="1"/>
        <end position="57"/>
    </location>
</feature>
<reference evidence="2" key="1">
    <citation type="submission" date="2024-05" db="EMBL/GenBank/DDBJ databases">
        <title>Alkalihalobacillus sp. strain MEB203 novel alkaliphilic bacterium from Lonar Lake, India.</title>
        <authorList>
            <person name="Joshi A."/>
            <person name="Thite S."/>
            <person name="Mengade P."/>
        </authorList>
    </citation>
    <scope>NUCLEOTIDE SEQUENCE</scope>
    <source>
        <strain evidence="2">MEB 203</strain>
    </source>
</reference>
<dbReference type="RefSeq" id="WP_275119530.1">
    <property type="nucleotide sequence ID" value="NZ_JAOTPO010000012.1"/>
</dbReference>
<sequence length="75" mass="8585">MSERAKIYTYSVIHVASVEFSEKVPYVVAVIEDGNRKLLTRVEGYSQDQQIEIGMEVVYKTEDENGKPIYELINA</sequence>
<evidence type="ECO:0000313" key="3">
    <source>
        <dbReference type="Proteomes" id="UP001148125"/>
    </source>
</evidence>